<dbReference type="KEGG" id="nfr:ERS450000_06139"/>
<evidence type="ECO:0000313" key="3">
    <source>
        <dbReference type="EMBL" id="CRY84597.1"/>
    </source>
</evidence>
<evidence type="ECO:0000313" key="4">
    <source>
        <dbReference type="Proteomes" id="UP000057820"/>
    </source>
</evidence>
<reference evidence="4" key="1">
    <citation type="submission" date="2015-03" db="EMBL/GenBank/DDBJ databases">
        <authorList>
            <consortium name="Pathogen Informatics"/>
        </authorList>
    </citation>
    <scope>NUCLEOTIDE SEQUENCE [LARGE SCALE GENOMIC DNA]</scope>
    <source>
        <strain evidence="4">NCTC11134</strain>
        <plasmid evidence="4">4</plasmid>
    </source>
</reference>
<evidence type="ECO:0000256" key="1">
    <source>
        <dbReference type="SAM" id="Phobius"/>
    </source>
</evidence>
<name>A0A0H5PA68_NOCFR</name>
<keyword evidence="1" id="KW-0472">Membrane</keyword>
<dbReference type="InterPro" id="IPR058488">
    <property type="entry name" value="DUF8175"/>
</dbReference>
<sequence>MFTTREFAERPANQGPRPSRRWLLVAAAAVLVVAVGIVLVAVVRDRSDNSATPAEPGAVATATPPRDLEWKLINGVRLPFGPDGPAEVDGPRAHGYSHTPQGALIAAWQISTRVLTDTRYEQLLGTQVRADLGQQQQVRNAVTQTRNLSPEEFDAAFRQPVAFQFATYTPTFARIYFAVPSNKGGYDFQRRAVLWDGNDWVYQVDSGLPELPNSTGLKGFTTF</sequence>
<accession>A0A0H5PA68</accession>
<dbReference type="EMBL" id="LN868941">
    <property type="protein sequence ID" value="CRY84597.1"/>
    <property type="molecule type" value="Genomic_DNA"/>
</dbReference>
<gene>
    <name evidence="3" type="ORF">ERS450000_06139</name>
</gene>
<dbReference type="AlphaFoldDB" id="A0A0H5PA68"/>
<dbReference type="Pfam" id="PF26526">
    <property type="entry name" value="DUF8175"/>
    <property type="match status" value="1"/>
</dbReference>
<organism evidence="3 4">
    <name type="scientific">Nocardia farcinica</name>
    <dbReference type="NCBI Taxonomy" id="37329"/>
    <lineage>
        <taxon>Bacteria</taxon>
        <taxon>Bacillati</taxon>
        <taxon>Actinomycetota</taxon>
        <taxon>Actinomycetes</taxon>
        <taxon>Mycobacteriales</taxon>
        <taxon>Nocardiaceae</taxon>
        <taxon>Nocardia</taxon>
    </lineage>
</organism>
<geneLocation type="plasmid" evidence="3">
    <name>4</name>
</geneLocation>
<protein>
    <recommendedName>
        <fullName evidence="2">DUF8175 domain-containing protein</fullName>
    </recommendedName>
</protein>
<feature type="transmembrane region" description="Helical" evidence="1">
    <location>
        <begin position="21"/>
        <end position="43"/>
    </location>
</feature>
<dbReference type="Proteomes" id="UP000057820">
    <property type="component" value="Plasmid 4"/>
</dbReference>
<dbReference type="RefSeq" id="WP_060595280.1">
    <property type="nucleotide sequence ID" value="NZ_CP031419.1"/>
</dbReference>
<feature type="domain" description="DUF8175" evidence="2">
    <location>
        <begin position="51"/>
        <end position="221"/>
    </location>
</feature>
<keyword evidence="1" id="KW-1133">Transmembrane helix</keyword>
<proteinExistence type="predicted"/>
<keyword evidence="3" id="KW-0614">Plasmid</keyword>
<evidence type="ECO:0000259" key="2">
    <source>
        <dbReference type="Pfam" id="PF26526"/>
    </source>
</evidence>
<keyword evidence="1" id="KW-0812">Transmembrane</keyword>